<evidence type="ECO:0000256" key="1">
    <source>
        <dbReference type="SAM" id="MobiDB-lite"/>
    </source>
</evidence>
<dbReference type="AlphaFoldDB" id="A0A1A8P697"/>
<dbReference type="EMBL" id="HAEH01005439">
    <property type="protein sequence ID" value="SBR76522.1"/>
    <property type="molecule type" value="Transcribed_RNA"/>
</dbReference>
<sequence length="65" mass="7195">QLFPTKALVDSGCERNLLDQTIVDQLVSPQLRSPPHKGFVAGQKLANCHHPPDSTRQTTGFWQPS</sequence>
<protein>
    <submittedName>
        <fullName evidence="2">Uncharacterized protein</fullName>
    </submittedName>
</protein>
<accession>A0A1A8P697</accession>
<feature type="region of interest" description="Disordered" evidence="1">
    <location>
        <begin position="34"/>
        <end position="65"/>
    </location>
</feature>
<reference evidence="2" key="2">
    <citation type="submission" date="2016-06" db="EMBL/GenBank/DDBJ databases">
        <title>The genome of a short-lived fish provides insights into sex chromosome evolution and the genetic control of aging.</title>
        <authorList>
            <person name="Reichwald K."/>
            <person name="Felder M."/>
            <person name="Petzold A."/>
            <person name="Koch P."/>
            <person name="Groth M."/>
            <person name="Platzer M."/>
        </authorList>
    </citation>
    <scope>NUCLEOTIDE SEQUENCE</scope>
    <source>
        <tissue evidence="2">Brain</tissue>
    </source>
</reference>
<reference evidence="2" key="1">
    <citation type="submission" date="2016-05" db="EMBL/GenBank/DDBJ databases">
        <authorList>
            <person name="Lavstsen T."/>
            <person name="Jespersen J.S."/>
        </authorList>
    </citation>
    <scope>NUCLEOTIDE SEQUENCE</scope>
    <source>
        <tissue evidence="2">Brain</tissue>
    </source>
</reference>
<name>A0A1A8P697_9TELE</name>
<evidence type="ECO:0000313" key="2">
    <source>
        <dbReference type="EMBL" id="SBR76522.1"/>
    </source>
</evidence>
<feature type="non-terminal residue" evidence="2">
    <location>
        <position position="1"/>
    </location>
</feature>
<gene>
    <name evidence="2" type="primary">Nfu_g_1_026023</name>
</gene>
<proteinExistence type="predicted"/>
<organism evidence="2">
    <name type="scientific">Nothobranchius rachovii</name>
    <name type="common">bluefin notho</name>
    <dbReference type="NCBI Taxonomy" id="451742"/>
    <lineage>
        <taxon>Eukaryota</taxon>
        <taxon>Metazoa</taxon>
        <taxon>Chordata</taxon>
        <taxon>Craniata</taxon>
        <taxon>Vertebrata</taxon>
        <taxon>Euteleostomi</taxon>
        <taxon>Actinopterygii</taxon>
        <taxon>Neopterygii</taxon>
        <taxon>Teleostei</taxon>
        <taxon>Neoteleostei</taxon>
        <taxon>Acanthomorphata</taxon>
        <taxon>Ovalentaria</taxon>
        <taxon>Atherinomorphae</taxon>
        <taxon>Cyprinodontiformes</taxon>
        <taxon>Nothobranchiidae</taxon>
        <taxon>Nothobranchius</taxon>
    </lineage>
</organism>
<feature type="compositionally biased region" description="Polar residues" evidence="1">
    <location>
        <begin position="54"/>
        <end position="65"/>
    </location>
</feature>